<dbReference type="Pfam" id="PF00690">
    <property type="entry name" value="Cation_ATPase_N"/>
    <property type="match status" value="1"/>
</dbReference>
<comment type="caution">
    <text evidence="4">The sequence shown here is derived from an EMBL/GenBank/DDBJ whole genome shotgun (WGS) entry which is preliminary data.</text>
</comment>
<gene>
    <name evidence="4" type="ORF">BGZ97_004838</name>
</gene>
<keyword evidence="2" id="KW-0812">Transmembrane</keyword>
<evidence type="ECO:0000313" key="5">
    <source>
        <dbReference type="Proteomes" id="UP000823405"/>
    </source>
</evidence>
<dbReference type="OrthoDB" id="2398201at2759"/>
<organism evidence="4 5">
    <name type="scientific">Linnemannia gamsii</name>
    <dbReference type="NCBI Taxonomy" id="64522"/>
    <lineage>
        <taxon>Eukaryota</taxon>
        <taxon>Fungi</taxon>
        <taxon>Fungi incertae sedis</taxon>
        <taxon>Mucoromycota</taxon>
        <taxon>Mortierellomycotina</taxon>
        <taxon>Mortierellomycetes</taxon>
        <taxon>Mortierellales</taxon>
        <taxon>Mortierellaceae</taxon>
        <taxon>Linnemannia</taxon>
    </lineage>
</organism>
<feature type="domain" description="Cation-transporting P-type ATPase N-terminal" evidence="3">
    <location>
        <begin position="48"/>
        <end position="121"/>
    </location>
</feature>
<feature type="compositionally biased region" description="Basic and acidic residues" evidence="1">
    <location>
        <begin position="44"/>
        <end position="53"/>
    </location>
</feature>
<dbReference type="AlphaFoldDB" id="A0A9P6UGK2"/>
<feature type="transmembrane region" description="Helical" evidence="2">
    <location>
        <begin position="98"/>
        <end position="120"/>
    </location>
</feature>
<accession>A0A9P6UGK2</accession>
<feature type="non-terminal residue" evidence="4">
    <location>
        <position position="121"/>
    </location>
</feature>
<dbReference type="SUPFAM" id="SSF81665">
    <property type="entry name" value="Calcium ATPase, transmembrane domain M"/>
    <property type="match status" value="1"/>
</dbReference>
<feature type="region of interest" description="Disordered" evidence="1">
    <location>
        <begin position="1"/>
        <end position="74"/>
    </location>
</feature>
<feature type="compositionally biased region" description="Pro residues" evidence="1">
    <location>
        <begin position="15"/>
        <end position="24"/>
    </location>
</feature>
<protein>
    <recommendedName>
        <fullName evidence="3">Cation-transporting P-type ATPase N-terminal domain-containing protein</fullName>
    </recommendedName>
</protein>
<keyword evidence="5" id="KW-1185">Reference proteome</keyword>
<dbReference type="SMART" id="SM00831">
    <property type="entry name" value="Cation_ATPase_N"/>
    <property type="match status" value="1"/>
</dbReference>
<dbReference type="InterPro" id="IPR004014">
    <property type="entry name" value="ATPase_P-typ_cation-transptr_N"/>
</dbReference>
<sequence length="121" mass="13235">MNEKTEIQTQDQSPIPSPAPPKGGPPEAGGGAKEGKVGNVEIEEQVHHEHVEEISPELETLLQTDPLQGLSDDEVARRRETFGRNELIEKRRHPLLKFLGYFTGAIAYLIEIAVICAAVVG</sequence>
<evidence type="ECO:0000313" key="4">
    <source>
        <dbReference type="EMBL" id="KAG0295349.1"/>
    </source>
</evidence>
<name>A0A9P6UGK2_9FUNG</name>
<dbReference type="Proteomes" id="UP000823405">
    <property type="component" value="Unassembled WGS sequence"/>
</dbReference>
<dbReference type="InterPro" id="IPR023298">
    <property type="entry name" value="ATPase_P-typ_TM_dom_sf"/>
</dbReference>
<dbReference type="EMBL" id="JAAAIN010002242">
    <property type="protein sequence ID" value="KAG0295349.1"/>
    <property type="molecule type" value="Genomic_DNA"/>
</dbReference>
<keyword evidence="2" id="KW-0472">Membrane</keyword>
<evidence type="ECO:0000256" key="2">
    <source>
        <dbReference type="SAM" id="Phobius"/>
    </source>
</evidence>
<keyword evidence="2" id="KW-1133">Transmembrane helix</keyword>
<evidence type="ECO:0000259" key="3">
    <source>
        <dbReference type="SMART" id="SM00831"/>
    </source>
</evidence>
<proteinExistence type="predicted"/>
<reference evidence="4" key="1">
    <citation type="journal article" date="2020" name="Fungal Divers.">
        <title>Resolving the Mortierellaceae phylogeny through synthesis of multi-gene phylogenetics and phylogenomics.</title>
        <authorList>
            <person name="Vandepol N."/>
            <person name="Liber J."/>
            <person name="Desiro A."/>
            <person name="Na H."/>
            <person name="Kennedy M."/>
            <person name="Barry K."/>
            <person name="Grigoriev I.V."/>
            <person name="Miller A.N."/>
            <person name="O'Donnell K."/>
            <person name="Stajich J.E."/>
            <person name="Bonito G."/>
        </authorList>
    </citation>
    <scope>NUCLEOTIDE SEQUENCE</scope>
    <source>
        <strain evidence="4">NVP60</strain>
    </source>
</reference>
<evidence type="ECO:0000256" key="1">
    <source>
        <dbReference type="SAM" id="MobiDB-lite"/>
    </source>
</evidence>